<dbReference type="GeneID" id="40745838"/>
<feature type="region of interest" description="Disordered" evidence="1">
    <location>
        <begin position="1"/>
        <end position="32"/>
    </location>
</feature>
<dbReference type="AlphaFoldDB" id="A0A074XMT5"/>
<protein>
    <submittedName>
        <fullName evidence="2">Uncharacterized protein</fullName>
    </submittedName>
</protein>
<keyword evidence="3" id="KW-1185">Reference proteome</keyword>
<evidence type="ECO:0000313" key="2">
    <source>
        <dbReference type="EMBL" id="KEQ86808.1"/>
    </source>
</evidence>
<proteinExistence type="predicted"/>
<accession>A0A074XMT5</accession>
<name>A0A074XMT5_AURPU</name>
<dbReference type="HOGENOM" id="CLU_2305523_0_0_1"/>
<gene>
    <name evidence="2" type="ORF">M438DRAFT_332642</name>
</gene>
<sequence>MAALHTITPNQKEEALPPDTSSEFATSRSKDVENTNEWLTTKDGVPRCFHHGFNAGIFYHFPSQQQGGGCGRGGQSNGYGVAGIYRGGWNGGNNRGYHPY</sequence>
<evidence type="ECO:0000313" key="3">
    <source>
        <dbReference type="Proteomes" id="UP000030706"/>
    </source>
</evidence>
<dbReference type="Proteomes" id="UP000030706">
    <property type="component" value="Unassembled WGS sequence"/>
</dbReference>
<reference evidence="2 3" key="1">
    <citation type="journal article" date="2014" name="BMC Genomics">
        <title>Genome sequencing of four Aureobasidium pullulans varieties: biotechnological potential, stress tolerance, and description of new species.</title>
        <authorList>
            <person name="Gostin Ar C."/>
            <person name="Ohm R.A."/>
            <person name="Kogej T."/>
            <person name="Sonjak S."/>
            <person name="Turk M."/>
            <person name="Zajc J."/>
            <person name="Zalar P."/>
            <person name="Grube M."/>
            <person name="Sun H."/>
            <person name="Han J."/>
            <person name="Sharma A."/>
            <person name="Chiniquy J."/>
            <person name="Ngan C.Y."/>
            <person name="Lipzen A."/>
            <person name="Barry K."/>
            <person name="Grigoriev I.V."/>
            <person name="Gunde-Cimerman N."/>
        </authorList>
    </citation>
    <scope>NUCLEOTIDE SEQUENCE [LARGE SCALE GENOMIC DNA]</scope>
    <source>
        <strain evidence="2 3">EXF-150</strain>
    </source>
</reference>
<dbReference type="EMBL" id="KL584977">
    <property type="protein sequence ID" value="KEQ86808.1"/>
    <property type="molecule type" value="Genomic_DNA"/>
</dbReference>
<organism evidence="2 3">
    <name type="scientific">Aureobasidium pullulans EXF-150</name>
    <dbReference type="NCBI Taxonomy" id="1043002"/>
    <lineage>
        <taxon>Eukaryota</taxon>
        <taxon>Fungi</taxon>
        <taxon>Dikarya</taxon>
        <taxon>Ascomycota</taxon>
        <taxon>Pezizomycotina</taxon>
        <taxon>Dothideomycetes</taxon>
        <taxon>Dothideomycetidae</taxon>
        <taxon>Dothideales</taxon>
        <taxon>Saccotheciaceae</taxon>
        <taxon>Aureobasidium</taxon>
    </lineage>
</organism>
<dbReference type="RefSeq" id="XP_029762995.1">
    <property type="nucleotide sequence ID" value="XM_029903532.1"/>
</dbReference>
<evidence type="ECO:0000256" key="1">
    <source>
        <dbReference type="SAM" id="MobiDB-lite"/>
    </source>
</evidence>